<organism evidence="2 3">
    <name type="scientific">Oceanobacter antarcticus</name>
    <dbReference type="NCBI Taxonomy" id="3133425"/>
    <lineage>
        <taxon>Bacteria</taxon>
        <taxon>Pseudomonadati</taxon>
        <taxon>Pseudomonadota</taxon>
        <taxon>Gammaproteobacteria</taxon>
        <taxon>Oceanospirillales</taxon>
        <taxon>Oceanospirillaceae</taxon>
        <taxon>Oceanobacter</taxon>
    </lineage>
</organism>
<reference evidence="2 3" key="1">
    <citation type="submission" date="2024-03" db="EMBL/GenBank/DDBJ databases">
        <title>High-quality draft genome sequence of Oceanobacter sp. wDCs-4.</title>
        <authorList>
            <person name="Dong C."/>
        </authorList>
    </citation>
    <scope>NUCLEOTIDE SEQUENCE [LARGE SCALE GENOMIC DNA]</scope>
    <source>
        <strain evidence="3">wDCs-4</strain>
    </source>
</reference>
<dbReference type="EMBL" id="JBBKTX010000017">
    <property type="protein sequence ID" value="MFK4753488.1"/>
    <property type="molecule type" value="Genomic_DNA"/>
</dbReference>
<dbReference type="InterPro" id="IPR008490">
    <property type="entry name" value="Transposase_InsH_N"/>
</dbReference>
<dbReference type="Proteomes" id="UP001620597">
    <property type="component" value="Unassembled WGS sequence"/>
</dbReference>
<dbReference type="Pfam" id="PF05598">
    <property type="entry name" value="DUF772"/>
    <property type="match status" value="1"/>
</dbReference>
<evidence type="ECO:0000259" key="1">
    <source>
        <dbReference type="Pfam" id="PF05598"/>
    </source>
</evidence>
<sequence>MTFAELEEQNKKRQTRRKIFLEKMDPLIPWAQLEKKRGQYHPVKATGRPDDPLPTMLRIHYNTQPLNV</sequence>
<protein>
    <recommendedName>
        <fullName evidence="1">Transposase InsH N-terminal domain-containing protein</fullName>
    </recommendedName>
</protein>
<evidence type="ECO:0000313" key="3">
    <source>
        <dbReference type="Proteomes" id="UP001620597"/>
    </source>
</evidence>
<name>A0ABW8NKJ5_9GAMM</name>
<evidence type="ECO:0000313" key="2">
    <source>
        <dbReference type="EMBL" id="MFK4753488.1"/>
    </source>
</evidence>
<dbReference type="RefSeq" id="WP_416206521.1">
    <property type="nucleotide sequence ID" value="NZ_JBBKTX010000017.1"/>
</dbReference>
<accession>A0ABW8NKJ5</accession>
<keyword evidence="3" id="KW-1185">Reference proteome</keyword>
<comment type="caution">
    <text evidence="2">The sequence shown here is derived from an EMBL/GenBank/DDBJ whole genome shotgun (WGS) entry which is preliminary data.</text>
</comment>
<gene>
    <name evidence="2" type="ORF">WG929_13820</name>
</gene>
<proteinExistence type="predicted"/>
<feature type="domain" description="Transposase InsH N-terminal" evidence="1">
    <location>
        <begin position="12"/>
        <end position="61"/>
    </location>
</feature>